<evidence type="ECO:0000256" key="2">
    <source>
        <dbReference type="ARBA" id="ARBA00022670"/>
    </source>
</evidence>
<evidence type="ECO:0000256" key="1">
    <source>
        <dbReference type="ARBA" id="ARBA00001947"/>
    </source>
</evidence>
<keyword evidence="6" id="KW-0482">Metalloprotease</keyword>
<dbReference type="Gene3D" id="2.70.70.10">
    <property type="entry name" value="Glucose Permease (Domain IIA)"/>
    <property type="match status" value="1"/>
</dbReference>
<protein>
    <submittedName>
        <fullName evidence="8">M23 family metallopeptidase</fullName>
    </submittedName>
</protein>
<organism evidence="8 9">
    <name type="scientific">Paracoccus maritimus</name>
    <dbReference type="NCBI Taxonomy" id="2933292"/>
    <lineage>
        <taxon>Bacteria</taxon>
        <taxon>Pseudomonadati</taxon>
        <taxon>Pseudomonadota</taxon>
        <taxon>Alphaproteobacteria</taxon>
        <taxon>Rhodobacterales</taxon>
        <taxon>Paracoccaceae</taxon>
        <taxon>Paracoccus</taxon>
    </lineage>
</organism>
<keyword evidence="5" id="KW-0862">Zinc</keyword>
<dbReference type="InterPro" id="IPR011055">
    <property type="entry name" value="Dup_hybrid_motif"/>
</dbReference>
<keyword evidence="4" id="KW-0378">Hydrolase</keyword>
<evidence type="ECO:0000256" key="6">
    <source>
        <dbReference type="ARBA" id="ARBA00023049"/>
    </source>
</evidence>
<dbReference type="RefSeq" id="WP_209057968.1">
    <property type="nucleotide sequence ID" value="NZ_JANAVZ010000017.1"/>
</dbReference>
<dbReference type="Gene3D" id="3.10.450.350">
    <property type="match status" value="1"/>
</dbReference>
<dbReference type="PANTHER" id="PTHR21666">
    <property type="entry name" value="PEPTIDASE-RELATED"/>
    <property type="match status" value="1"/>
</dbReference>
<dbReference type="InterPro" id="IPR050570">
    <property type="entry name" value="Cell_wall_metabolism_enzyme"/>
</dbReference>
<evidence type="ECO:0000256" key="4">
    <source>
        <dbReference type="ARBA" id="ARBA00022801"/>
    </source>
</evidence>
<name>A0ABT2KDV4_9RHOB</name>
<evidence type="ECO:0000313" key="9">
    <source>
        <dbReference type="Proteomes" id="UP001320702"/>
    </source>
</evidence>
<proteinExistence type="predicted"/>
<reference evidence="8 9" key="1">
    <citation type="submission" date="2022-04" db="EMBL/GenBank/DDBJ databases">
        <title>Paracoccus sp. YLB-12 draft genome sequence.</title>
        <authorList>
            <person name="Yu L."/>
        </authorList>
    </citation>
    <scope>NUCLEOTIDE SEQUENCE [LARGE SCALE GENOMIC DNA]</scope>
    <source>
        <strain evidence="8 9">YLB-12</strain>
    </source>
</reference>
<dbReference type="Pfam" id="PF01551">
    <property type="entry name" value="Peptidase_M23"/>
    <property type="match status" value="1"/>
</dbReference>
<keyword evidence="9" id="KW-1185">Reference proteome</keyword>
<dbReference type="InterPro" id="IPR018392">
    <property type="entry name" value="LysM"/>
</dbReference>
<dbReference type="Proteomes" id="UP001320702">
    <property type="component" value="Unassembled WGS sequence"/>
</dbReference>
<comment type="caution">
    <text evidence="8">The sequence shown here is derived from an EMBL/GenBank/DDBJ whole genome shotgun (WGS) entry which is preliminary data.</text>
</comment>
<dbReference type="PROSITE" id="PS51782">
    <property type="entry name" value="LYSM"/>
    <property type="match status" value="1"/>
</dbReference>
<feature type="domain" description="LysM" evidence="7">
    <location>
        <begin position="37"/>
        <end position="85"/>
    </location>
</feature>
<dbReference type="InterPro" id="IPR016047">
    <property type="entry name" value="M23ase_b-sheet_dom"/>
</dbReference>
<evidence type="ECO:0000259" key="7">
    <source>
        <dbReference type="PROSITE" id="PS51782"/>
    </source>
</evidence>
<evidence type="ECO:0000313" key="8">
    <source>
        <dbReference type="EMBL" id="MCT4334725.1"/>
    </source>
</evidence>
<accession>A0ABT2KDV4</accession>
<dbReference type="EMBL" id="JANAVZ010000017">
    <property type="protein sequence ID" value="MCT4334725.1"/>
    <property type="molecule type" value="Genomic_DNA"/>
</dbReference>
<comment type="cofactor">
    <cofactor evidence="1">
        <name>Zn(2+)</name>
        <dbReference type="ChEBI" id="CHEBI:29105"/>
    </cofactor>
</comment>
<dbReference type="PANTHER" id="PTHR21666:SF288">
    <property type="entry name" value="CELL DIVISION PROTEIN YTFB"/>
    <property type="match status" value="1"/>
</dbReference>
<keyword evidence="2" id="KW-0645">Protease</keyword>
<sequence>MIFQALLTAGAIAVTTSVYVETPAEPSLLTEEVAPMSRHEVVPGDTLDSILAHAGIGVPLRTEAALAISDVFDLSALSPGQLLRWSVSSDDPSQLERLSLLTRDGTDIILDFTKPLEASLTKTEILRRVRRETFVLDDSLFQALATHNAPESFAVDLAALLAGQIDFRDLEGTERIALIWSENVLPDETIVGEPQIAYARVEKDADIFEVLTGSVEQPFILFRNGTLVQQSARPVAGARLSSVFGKRRHPVLGTQRMHTGVDYAAPTGTPVSVTGAGTVLFAGTIRGYGRTIDVDHGAGVLTRYAHLSRFEDGIAPGVELNAGARVGDVGATGLVSGPNLHYEVRIDGKPTDPIRKAPAARTVMPTPADHVMLTIARLTTGYFLRPNTSKKS</sequence>
<dbReference type="SUPFAM" id="SSF51261">
    <property type="entry name" value="Duplicated hybrid motif"/>
    <property type="match status" value="1"/>
</dbReference>
<evidence type="ECO:0000256" key="3">
    <source>
        <dbReference type="ARBA" id="ARBA00022723"/>
    </source>
</evidence>
<dbReference type="CDD" id="cd12797">
    <property type="entry name" value="M23_peptidase"/>
    <property type="match status" value="1"/>
</dbReference>
<evidence type="ECO:0000256" key="5">
    <source>
        <dbReference type="ARBA" id="ARBA00022833"/>
    </source>
</evidence>
<keyword evidence="3" id="KW-0479">Metal-binding</keyword>
<gene>
    <name evidence="8" type="ORF">MU516_17895</name>
</gene>